<proteinExistence type="predicted"/>
<name>A0A9K3D5T1_9EUKA</name>
<feature type="transmembrane region" description="Helical" evidence="1">
    <location>
        <begin position="6"/>
        <end position="24"/>
    </location>
</feature>
<gene>
    <name evidence="2" type="ORF">KIPB_012130</name>
</gene>
<sequence length="90" mass="10283">MDLGIAALQAVSLIMAIATCIYYFKTPMFITLDKYEKGTRVPPQEYARMGPQWIQMSTTAFSTQMQQMSDAAFAAQMQQQQAWFNRQMGQ</sequence>
<evidence type="ECO:0000313" key="3">
    <source>
        <dbReference type="Proteomes" id="UP000265618"/>
    </source>
</evidence>
<protein>
    <submittedName>
        <fullName evidence="2">Uncharacterized protein</fullName>
    </submittedName>
</protein>
<evidence type="ECO:0000313" key="2">
    <source>
        <dbReference type="EMBL" id="GIQ89619.1"/>
    </source>
</evidence>
<keyword evidence="3" id="KW-1185">Reference proteome</keyword>
<evidence type="ECO:0000256" key="1">
    <source>
        <dbReference type="SAM" id="Phobius"/>
    </source>
</evidence>
<keyword evidence="1" id="KW-1133">Transmembrane helix</keyword>
<dbReference type="AlphaFoldDB" id="A0A9K3D5T1"/>
<keyword evidence="1" id="KW-0812">Transmembrane</keyword>
<organism evidence="2 3">
    <name type="scientific">Kipferlia bialata</name>
    <dbReference type="NCBI Taxonomy" id="797122"/>
    <lineage>
        <taxon>Eukaryota</taxon>
        <taxon>Metamonada</taxon>
        <taxon>Carpediemonas-like organisms</taxon>
        <taxon>Kipferlia</taxon>
    </lineage>
</organism>
<comment type="caution">
    <text evidence="2">The sequence shown here is derived from an EMBL/GenBank/DDBJ whole genome shotgun (WGS) entry which is preliminary data.</text>
</comment>
<dbReference type="Proteomes" id="UP000265618">
    <property type="component" value="Unassembled WGS sequence"/>
</dbReference>
<accession>A0A9K3D5T1</accession>
<keyword evidence="1" id="KW-0472">Membrane</keyword>
<dbReference type="EMBL" id="BDIP01005240">
    <property type="protein sequence ID" value="GIQ89619.1"/>
    <property type="molecule type" value="Genomic_DNA"/>
</dbReference>
<reference evidence="2 3" key="1">
    <citation type="journal article" date="2018" name="PLoS ONE">
        <title>The draft genome of Kipferlia bialata reveals reductive genome evolution in fornicate parasites.</title>
        <authorList>
            <person name="Tanifuji G."/>
            <person name="Takabayashi S."/>
            <person name="Kume K."/>
            <person name="Takagi M."/>
            <person name="Nakayama T."/>
            <person name="Kamikawa R."/>
            <person name="Inagaki Y."/>
            <person name="Hashimoto T."/>
        </authorList>
    </citation>
    <scope>NUCLEOTIDE SEQUENCE [LARGE SCALE GENOMIC DNA]</scope>
    <source>
        <strain evidence="2">NY0173</strain>
    </source>
</reference>